<keyword evidence="1" id="KW-1133">Transmembrane helix</keyword>
<feature type="transmembrane region" description="Helical" evidence="1">
    <location>
        <begin position="30"/>
        <end position="55"/>
    </location>
</feature>
<reference evidence="2 3" key="1">
    <citation type="submission" date="2019-10" db="EMBL/GenBank/DDBJ databases">
        <title>Dictyobacter vulcani sp. nov., within the class Ktedonobacteria, isolated from soil of volcanic Mt. Zao.</title>
        <authorList>
            <person name="Zheng Y."/>
            <person name="Wang C.M."/>
            <person name="Sakai Y."/>
            <person name="Abe K."/>
            <person name="Yokota A."/>
            <person name="Yabe S."/>
        </authorList>
    </citation>
    <scope>NUCLEOTIDE SEQUENCE [LARGE SCALE GENOMIC DNA]</scope>
    <source>
        <strain evidence="2 3">W12</strain>
    </source>
</reference>
<keyword evidence="3" id="KW-1185">Reference proteome</keyword>
<dbReference type="Proteomes" id="UP000326912">
    <property type="component" value="Unassembled WGS sequence"/>
</dbReference>
<dbReference type="EMBL" id="BKZW01000001">
    <property type="protein sequence ID" value="GER87757.1"/>
    <property type="molecule type" value="Genomic_DNA"/>
</dbReference>
<protein>
    <submittedName>
        <fullName evidence="2">Uncharacterized protein</fullName>
    </submittedName>
</protein>
<comment type="caution">
    <text evidence="2">The sequence shown here is derived from an EMBL/GenBank/DDBJ whole genome shotgun (WGS) entry which is preliminary data.</text>
</comment>
<gene>
    <name evidence="2" type="ORF">KDW_19190</name>
</gene>
<evidence type="ECO:0000313" key="3">
    <source>
        <dbReference type="Proteomes" id="UP000326912"/>
    </source>
</evidence>
<evidence type="ECO:0000313" key="2">
    <source>
        <dbReference type="EMBL" id="GER87757.1"/>
    </source>
</evidence>
<dbReference type="AlphaFoldDB" id="A0A5J4KMV4"/>
<name>A0A5J4KMV4_9CHLR</name>
<organism evidence="2 3">
    <name type="scientific">Dictyobacter vulcani</name>
    <dbReference type="NCBI Taxonomy" id="2607529"/>
    <lineage>
        <taxon>Bacteria</taxon>
        <taxon>Bacillati</taxon>
        <taxon>Chloroflexota</taxon>
        <taxon>Ktedonobacteria</taxon>
        <taxon>Ktedonobacterales</taxon>
        <taxon>Dictyobacteraceae</taxon>
        <taxon>Dictyobacter</taxon>
    </lineage>
</organism>
<sequence>MINPMAILEQAQQQPLPERWRVFDGKGKPVSLAIFSCLSTFIFIGLLQFALLFFLGPFSVLRWLVEAPGNIPSGIEPAIKSSNFHDFVPSLLHLSIYFWILPVLGALLVALLSFRRGNRVRNSLLILTPEGVLECINHTSERRKFNVLDFAEVQSLALQLHANDDSRQTRVWLDVQKADGETTHWPIDSRYGSVEAIVQQIIEDHALFAERGQQQTI</sequence>
<feature type="transmembrane region" description="Helical" evidence="1">
    <location>
        <begin position="96"/>
        <end position="114"/>
    </location>
</feature>
<evidence type="ECO:0000256" key="1">
    <source>
        <dbReference type="SAM" id="Phobius"/>
    </source>
</evidence>
<dbReference type="RefSeq" id="WP_162005091.1">
    <property type="nucleotide sequence ID" value="NZ_BKZW01000001.1"/>
</dbReference>
<accession>A0A5J4KMV4</accession>
<keyword evidence="1" id="KW-0812">Transmembrane</keyword>
<keyword evidence="1" id="KW-0472">Membrane</keyword>
<proteinExistence type="predicted"/>